<proteinExistence type="predicted"/>
<gene>
    <name evidence="2" type="ORF">OTU49_000158</name>
</gene>
<protein>
    <submittedName>
        <fullName evidence="2">Uncharacterized protein</fullName>
    </submittedName>
</protein>
<feature type="non-terminal residue" evidence="2">
    <location>
        <position position="1"/>
    </location>
</feature>
<evidence type="ECO:0000313" key="3">
    <source>
        <dbReference type="Proteomes" id="UP001445076"/>
    </source>
</evidence>
<feature type="compositionally biased region" description="Pro residues" evidence="1">
    <location>
        <begin position="97"/>
        <end position="113"/>
    </location>
</feature>
<reference evidence="2" key="2">
    <citation type="submission" date="2024-01" db="EMBL/GenBank/DDBJ databases">
        <authorList>
            <person name="He J."/>
            <person name="Wang M."/>
            <person name="Zheng J."/>
            <person name="Liu Z."/>
        </authorList>
    </citation>
    <scope>NUCLEOTIDE SEQUENCE</scope>
    <source>
        <strain evidence="2">ZL_2023a</strain>
        <tissue evidence="2">Muscle</tissue>
    </source>
</reference>
<keyword evidence="3" id="KW-1185">Reference proteome</keyword>
<evidence type="ECO:0000256" key="1">
    <source>
        <dbReference type="SAM" id="MobiDB-lite"/>
    </source>
</evidence>
<evidence type="ECO:0000313" key="2">
    <source>
        <dbReference type="EMBL" id="KAK8745376.1"/>
    </source>
</evidence>
<sequence length="158" mass="16602">WQSKHLVVHKGSSLPSWSPWGILDHLYKLACFPASPEGSQEPGLIADHLEHSLIRLPVSPVVHLDQPSTMRLCTLALCLVVTMMVGLKPAGALPWPDADPAPAPGPAADPAPAPDAIADPAANPSPGAAADPLPHWHHHHRHHGWGGGWGGGGCCYGR</sequence>
<dbReference type="AlphaFoldDB" id="A0AAW0XLJ8"/>
<organism evidence="2 3">
    <name type="scientific">Cherax quadricarinatus</name>
    <name type="common">Australian red claw crayfish</name>
    <dbReference type="NCBI Taxonomy" id="27406"/>
    <lineage>
        <taxon>Eukaryota</taxon>
        <taxon>Metazoa</taxon>
        <taxon>Ecdysozoa</taxon>
        <taxon>Arthropoda</taxon>
        <taxon>Crustacea</taxon>
        <taxon>Multicrustacea</taxon>
        <taxon>Malacostraca</taxon>
        <taxon>Eumalacostraca</taxon>
        <taxon>Eucarida</taxon>
        <taxon>Decapoda</taxon>
        <taxon>Pleocyemata</taxon>
        <taxon>Astacidea</taxon>
        <taxon>Parastacoidea</taxon>
        <taxon>Parastacidae</taxon>
        <taxon>Cherax</taxon>
    </lineage>
</organism>
<dbReference type="EMBL" id="JARKIK010000019">
    <property type="protein sequence ID" value="KAK8745379.1"/>
    <property type="molecule type" value="Genomic_DNA"/>
</dbReference>
<feature type="compositionally biased region" description="Low complexity" evidence="1">
    <location>
        <begin position="114"/>
        <end position="126"/>
    </location>
</feature>
<dbReference type="EMBL" id="JARKIK010000019">
    <property type="protein sequence ID" value="KAK8745377.1"/>
    <property type="molecule type" value="Genomic_DNA"/>
</dbReference>
<name>A0AAW0XLJ8_CHEQU</name>
<dbReference type="Proteomes" id="UP001445076">
    <property type="component" value="Unassembled WGS sequence"/>
</dbReference>
<dbReference type="EMBL" id="JARKIK010000019">
    <property type="protein sequence ID" value="KAK8745378.1"/>
    <property type="molecule type" value="Genomic_DNA"/>
</dbReference>
<comment type="caution">
    <text evidence="2">The sequence shown here is derived from an EMBL/GenBank/DDBJ whole genome shotgun (WGS) entry which is preliminary data.</text>
</comment>
<dbReference type="EMBL" id="JARKIK010000019">
    <property type="protein sequence ID" value="KAK8745380.1"/>
    <property type="molecule type" value="Genomic_DNA"/>
</dbReference>
<accession>A0AAW0XLJ8</accession>
<feature type="region of interest" description="Disordered" evidence="1">
    <location>
        <begin position="97"/>
        <end position="142"/>
    </location>
</feature>
<reference evidence="2 3" key="1">
    <citation type="journal article" date="2024" name="BMC Genomics">
        <title>Genome assembly of redclaw crayfish (Cherax quadricarinatus) provides insights into its immune adaptation and hypoxia tolerance.</title>
        <authorList>
            <person name="Liu Z."/>
            <person name="Zheng J."/>
            <person name="Li H."/>
            <person name="Fang K."/>
            <person name="Wang S."/>
            <person name="He J."/>
            <person name="Zhou D."/>
            <person name="Weng S."/>
            <person name="Chi M."/>
            <person name="Gu Z."/>
            <person name="He J."/>
            <person name="Li F."/>
            <person name="Wang M."/>
        </authorList>
    </citation>
    <scope>NUCLEOTIDE SEQUENCE [LARGE SCALE GENOMIC DNA]</scope>
    <source>
        <strain evidence="2">ZL_2023a</strain>
    </source>
</reference>
<dbReference type="EMBL" id="JARKIK010000019">
    <property type="protein sequence ID" value="KAK8745376.1"/>
    <property type="molecule type" value="Genomic_DNA"/>
</dbReference>